<dbReference type="GO" id="GO:0005524">
    <property type="term" value="F:ATP binding"/>
    <property type="evidence" value="ECO:0007669"/>
    <property type="project" value="UniProtKB-UniRule"/>
</dbReference>
<feature type="domain" description="Protein kinase" evidence="15">
    <location>
        <begin position="328"/>
        <end position="580"/>
    </location>
</feature>
<dbReference type="PROSITE" id="PS00107">
    <property type="entry name" value="PROTEIN_KINASE_ATP"/>
    <property type="match status" value="1"/>
</dbReference>
<evidence type="ECO:0000256" key="12">
    <source>
        <dbReference type="SAM" id="MobiDB-lite"/>
    </source>
</evidence>
<dbReference type="FunFam" id="3.30.200.20:FF:000034">
    <property type="entry name" value="Kinase suppressor of Ras 1"/>
    <property type="match status" value="1"/>
</dbReference>
<dbReference type="PROSITE" id="PS00108">
    <property type="entry name" value="PROTEIN_KINASE_ST"/>
    <property type="match status" value="1"/>
</dbReference>
<dbReference type="PANTHER" id="PTHR44329">
    <property type="entry name" value="SERINE/THREONINE-PROTEIN KINASE TNNI3K-RELATED"/>
    <property type="match status" value="1"/>
</dbReference>
<evidence type="ECO:0000256" key="14">
    <source>
        <dbReference type="SAM" id="SignalP"/>
    </source>
</evidence>
<evidence type="ECO:0000256" key="13">
    <source>
        <dbReference type="SAM" id="Phobius"/>
    </source>
</evidence>
<dbReference type="InterPro" id="IPR001245">
    <property type="entry name" value="Ser-Thr/Tyr_kinase_cat_dom"/>
</dbReference>
<sequence>MNSTTTLIIIVFLLVTVLLNNGYNAVPIPITYNNDIVDNKNNNQIYITESENSNSESSGGSFSSSDSYSSSSDAPPTPPPTTTPVGMHTASTTIFYVGGKSLCSKVKCNVLGNSYAGNFVCSYGGRGNWGPGISNFTDPLPVNAQQAVGVKSIDVTLSGEFNCNAVQNSSLELYFLIQNSTLGTLQTIVPTVDCSCGNCYANYTMNFPLPSEGMNSFAGYNYGGVNEFHILLVQNQLCLSFVELKFYYMANPPVSTTTTTTGHSHSSSADNNPNYNKQDLIKKWVIIASSITAGIILFIIVFVFIKKKLNNKGYQILRDGKEIDIKQIKLGERIGKGNFGEVFIGFWRGSKIAVKKLPAHNINETVQKEIQREIELMKSLRHPNIIQYLGSSVTTPEICIFTEYMSRGSLYSLLHNKKVELQWPLVLAMCMDAARGIIYLHNSSPVILHRDLKSHNLLVDSDYRVKVADFGLSTIEQSATMTACGTPCWSAPEVLRSQRYTEKADVYSFGIVLWECATRMDPYAGLPPFQVIFAVGKEGLRPPTPKSAPPDFVKLIHDCWAENPQTRPTMEQVLTRLEQIDSTGWGEIVFIDNPINTNNNNNLNNNIKNIA</sequence>
<dbReference type="InterPro" id="IPR008271">
    <property type="entry name" value="Ser/Thr_kinase_AS"/>
</dbReference>
<keyword evidence="6 16" id="KW-0418">Kinase</keyword>
<dbReference type="FunCoup" id="A0A151Z442">
    <property type="interactions" value="1"/>
</dbReference>
<comment type="catalytic activity">
    <reaction evidence="9">
        <text>L-threonyl-[protein] + ATP = O-phospho-L-threonyl-[protein] + ADP + H(+)</text>
        <dbReference type="Rhea" id="RHEA:46608"/>
        <dbReference type="Rhea" id="RHEA-COMP:11060"/>
        <dbReference type="Rhea" id="RHEA-COMP:11605"/>
        <dbReference type="ChEBI" id="CHEBI:15378"/>
        <dbReference type="ChEBI" id="CHEBI:30013"/>
        <dbReference type="ChEBI" id="CHEBI:30616"/>
        <dbReference type="ChEBI" id="CHEBI:61977"/>
        <dbReference type="ChEBI" id="CHEBI:456216"/>
        <dbReference type="EC" id="2.7.11.1"/>
    </reaction>
</comment>
<dbReference type="InterPro" id="IPR011009">
    <property type="entry name" value="Kinase-like_dom_sf"/>
</dbReference>
<dbReference type="EC" id="2.7.11.1" evidence="2"/>
<evidence type="ECO:0000256" key="9">
    <source>
        <dbReference type="ARBA" id="ARBA00047899"/>
    </source>
</evidence>
<evidence type="ECO:0000259" key="15">
    <source>
        <dbReference type="PROSITE" id="PS50011"/>
    </source>
</evidence>
<dbReference type="PROSITE" id="PS50011">
    <property type="entry name" value="PROTEIN_KINASE_DOM"/>
    <property type="match status" value="1"/>
</dbReference>
<comment type="caution">
    <text evidence="16">The sequence shown here is derived from an EMBL/GenBank/DDBJ whole genome shotgun (WGS) entry which is preliminary data.</text>
</comment>
<keyword evidence="7 11" id="KW-0067">ATP-binding</keyword>
<evidence type="ECO:0000313" key="17">
    <source>
        <dbReference type="Proteomes" id="UP000076078"/>
    </source>
</evidence>
<comment type="catalytic activity">
    <reaction evidence="10">
        <text>L-seryl-[protein] + ATP = O-phospho-L-seryl-[protein] + ADP + H(+)</text>
        <dbReference type="Rhea" id="RHEA:17989"/>
        <dbReference type="Rhea" id="RHEA-COMP:9863"/>
        <dbReference type="Rhea" id="RHEA-COMP:11604"/>
        <dbReference type="ChEBI" id="CHEBI:15378"/>
        <dbReference type="ChEBI" id="CHEBI:29999"/>
        <dbReference type="ChEBI" id="CHEBI:30616"/>
        <dbReference type="ChEBI" id="CHEBI:83421"/>
        <dbReference type="ChEBI" id="CHEBI:456216"/>
        <dbReference type="EC" id="2.7.11.1"/>
    </reaction>
</comment>
<evidence type="ECO:0000256" key="11">
    <source>
        <dbReference type="PROSITE-ProRule" id="PRU10141"/>
    </source>
</evidence>
<reference evidence="16 17" key="1">
    <citation type="submission" date="2015-12" db="EMBL/GenBank/DDBJ databases">
        <title>Dictyostelia acquired genes for synthesis and detection of signals that induce cell-type specialization by lateral gene transfer from prokaryotes.</title>
        <authorList>
            <person name="Gloeckner G."/>
            <person name="Schaap P."/>
        </authorList>
    </citation>
    <scope>NUCLEOTIDE SEQUENCE [LARGE SCALE GENOMIC DNA]</scope>
    <source>
        <strain evidence="16 17">TK</strain>
    </source>
</reference>
<feature type="chain" id="PRO_5007592804" description="non-specific serine/threonine protein kinase" evidence="14">
    <location>
        <begin position="26"/>
        <end position="611"/>
    </location>
</feature>
<proteinExistence type="predicted"/>
<evidence type="ECO:0000256" key="4">
    <source>
        <dbReference type="ARBA" id="ARBA00022679"/>
    </source>
</evidence>
<dbReference type="EMBL" id="LODT01000048">
    <property type="protein sequence ID" value="KYQ88732.1"/>
    <property type="molecule type" value="Genomic_DNA"/>
</dbReference>
<dbReference type="SMART" id="SM00220">
    <property type="entry name" value="S_TKc"/>
    <property type="match status" value="1"/>
</dbReference>
<feature type="region of interest" description="Disordered" evidence="12">
    <location>
        <begin position="50"/>
        <end position="86"/>
    </location>
</feature>
<dbReference type="InterPro" id="IPR051681">
    <property type="entry name" value="Ser/Thr_Kinases-Pseudokinases"/>
</dbReference>
<evidence type="ECO:0000256" key="10">
    <source>
        <dbReference type="ARBA" id="ARBA00048679"/>
    </source>
</evidence>
<evidence type="ECO:0000256" key="2">
    <source>
        <dbReference type="ARBA" id="ARBA00012513"/>
    </source>
</evidence>
<comment type="subcellular location">
    <subcellularLocation>
        <location evidence="1">Membrane</location>
    </subcellularLocation>
</comment>
<keyword evidence="4" id="KW-0808">Transferase</keyword>
<evidence type="ECO:0000313" key="16">
    <source>
        <dbReference type="EMBL" id="KYQ88732.1"/>
    </source>
</evidence>
<evidence type="ECO:0000256" key="8">
    <source>
        <dbReference type="ARBA" id="ARBA00023136"/>
    </source>
</evidence>
<keyword evidence="5 11" id="KW-0547">Nucleotide-binding</keyword>
<dbReference type="Proteomes" id="UP000076078">
    <property type="component" value="Unassembled WGS sequence"/>
</dbReference>
<name>A0A151Z442_TIELA</name>
<dbReference type="PRINTS" id="PR00109">
    <property type="entry name" value="TYRKINASE"/>
</dbReference>
<keyword evidence="3" id="KW-0723">Serine/threonine-protein kinase</keyword>
<dbReference type="SUPFAM" id="SSF56112">
    <property type="entry name" value="Protein kinase-like (PK-like)"/>
    <property type="match status" value="1"/>
</dbReference>
<evidence type="ECO:0000256" key="5">
    <source>
        <dbReference type="ARBA" id="ARBA00022741"/>
    </source>
</evidence>
<evidence type="ECO:0000256" key="7">
    <source>
        <dbReference type="ARBA" id="ARBA00022840"/>
    </source>
</evidence>
<keyword evidence="8 13" id="KW-0472">Membrane</keyword>
<dbReference type="GO" id="GO:0004674">
    <property type="term" value="F:protein serine/threonine kinase activity"/>
    <property type="evidence" value="ECO:0007669"/>
    <property type="project" value="UniProtKB-KW"/>
</dbReference>
<feature type="signal peptide" evidence="14">
    <location>
        <begin position="1"/>
        <end position="25"/>
    </location>
</feature>
<dbReference type="GO" id="GO:0004713">
    <property type="term" value="F:protein tyrosine kinase activity"/>
    <property type="evidence" value="ECO:0007669"/>
    <property type="project" value="UniProtKB-ARBA"/>
</dbReference>
<dbReference type="InParanoid" id="A0A151Z442"/>
<protein>
    <recommendedName>
        <fullName evidence="2">non-specific serine/threonine protein kinase</fullName>
        <ecNumber evidence="2">2.7.11.1</ecNumber>
    </recommendedName>
</protein>
<keyword evidence="13" id="KW-1133">Transmembrane helix</keyword>
<gene>
    <name evidence="16" type="ORF">DLAC_10760</name>
</gene>
<dbReference type="CDD" id="cd13999">
    <property type="entry name" value="STKc_MAP3K-like"/>
    <property type="match status" value="1"/>
</dbReference>
<dbReference type="InterPro" id="IPR000719">
    <property type="entry name" value="Prot_kinase_dom"/>
</dbReference>
<dbReference type="OMA" id="SPDICIC"/>
<accession>A0A151Z442</accession>
<dbReference type="STRING" id="361077.A0A151Z442"/>
<evidence type="ECO:0000256" key="6">
    <source>
        <dbReference type="ARBA" id="ARBA00022777"/>
    </source>
</evidence>
<feature type="compositionally biased region" description="Low complexity" evidence="12">
    <location>
        <begin position="50"/>
        <end position="73"/>
    </location>
</feature>
<keyword evidence="17" id="KW-1185">Reference proteome</keyword>
<evidence type="ECO:0000256" key="3">
    <source>
        <dbReference type="ARBA" id="ARBA00022527"/>
    </source>
</evidence>
<keyword evidence="14" id="KW-0732">Signal</keyword>
<dbReference type="Pfam" id="PF07714">
    <property type="entry name" value="PK_Tyr_Ser-Thr"/>
    <property type="match status" value="1"/>
</dbReference>
<dbReference type="Gene3D" id="1.10.510.10">
    <property type="entry name" value="Transferase(Phosphotransferase) domain 1"/>
    <property type="match status" value="1"/>
</dbReference>
<dbReference type="InterPro" id="IPR017441">
    <property type="entry name" value="Protein_kinase_ATP_BS"/>
</dbReference>
<evidence type="ECO:0000256" key="1">
    <source>
        <dbReference type="ARBA" id="ARBA00004370"/>
    </source>
</evidence>
<dbReference type="AlphaFoldDB" id="A0A151Z442"/>
<feature type="transmembrane region" description="Helical" evidence="13">
    <location>
        <begin position="284"/>
        <end position="305"/>
    </location>
</feature>
<dbReference type="OrthoDB" id="4062651at2759"/>
<dbReference type="FunFam" id="1.10.510.10:FF:000476">
    <property type="entry name" value="PAS domain-containing protein tyrosine kinase family protein"/>
    <property type="match status" value="1"/>
</dbReference>
<dbReference type="GO" id="GO:0016020">
    <property type="term" value="C:membrane"/>
    <property type="evidence" value="ECO:0007669"/>
    <property type="project" value="UniProtKB-SubCell"/>
</dbReference>
<dbReference type="Gene3D" id="3.30.200.20">
    <property type="entry name" value="Phosphorylase Kinase, domain 1"/>
    <property type="match status" value="1"/>
</dbReference>
<keyword evidence="13" id="KW-0812">Transmembrane</keyword>
<dbReference type="PANTHER" id="PTHR44329:SF298">
    <property type="entry name" value="MIXED LINEAGE KINASE DOMAIN-LIKE PROTEIN"/>
    <property type="match status" value="1"/>
</dbReference>
<feature type="binding site" evidence="11">
    <location>
        <position position="356"/>
    </location>
    <ligand>
        <name>ATP</name>
        <dbReference type="ChEBI" id="CHEBI:30616"/>
    </ligand>
</feature>
<organism evidence="16 17">
    <name type="scientific">Tieghemostelium lacteum</name>
    <name type="common">Slime mold</name>
    <name type="synonym">Dictyostelium lacteum</name>
    <dbReference type="NCBI Taxonomy" id="361077"/>
    <lineage>
        <taxon>Eukaryota</taxon>
        <taxon>Amoebozoa</taxon>
        <taxon>Evosea</taxon>
        <taxon>Eumycetozoa</taxon>
        <taxon>Dictyostelia</taxon>
        <taxon>Dictyosteliales</taxon>
        <taxon>Raperosteliaceae</taxon>
        <taxon>Tieghemostelium</taxon>
    </lineage>
</organism>